<proteinExistence type="predicted"/>
<organism evidence="1">
    <name type="scientific">uncultured Caudovirales phage</name>
    <dbReference type="NCBI Taxonomy" id="2100421"/>
    <lineage>
        <taxon>Viruses</taxon>
        <taxon>Duplodnaviria</taxon>
        <taxon>Heunggongvirae</taxon>
        <taxon>Uroviricota</taxon>
        <taxon>Caudoviricetes</taxon>
        <taxon>Peduoviridae</taxon>
        <taxon>Maltschvirus</taxon>
        <taxon>Maltschvirus maltsch</taxon>
    </lineage>
</organism>
<evidence type="ECO:0000313" key="1">
    <source>
        <dbReference type="EMBL" id="CAB4196730.1"/>
    </source>
</evidence>
<dbReference type="EMBL" id="LR797252">
    <property type="protein sequence ID" value="CAB4196730.1"/>
    <property type="molecule type" value="Genomic_DNA"/>
</dbReference>
<reference evidence="1" key="1">
    <citation type="submission" date="2020-05" db="EMBL/GenBank/DDBJ databases">
        <authorList>
            <person name="Chiriac C."/>
            <person name="Salcher M."/>
            <person name="Ghai R."/>
            <person name="Kavagutti S V."/>
        </authorList>
    </citation>
    <scope>NUCLEOTIDE SEQUENCE</scope>
</reference>
<sequence>MGQCTIEEGIEYAKQFLIDNADPVKLLSNLNKMGFTVKQSKSMLLWAHMAVSVTDNPHLVPESG</sequence>
<protein>
    <submittedName>
        <fullName evidence="1">Uncharacterized protein</fullName>
    </submittedName>
</protein>
<name>A0A6J5RGQ1_9CAUD</name>
<gene>
    <name evidence="1" type="ORF">UFOVP1290_250</name>
</gene>
<accession>A0A6J5RGQ1</accession>